<dbReference type="InterPro" id="IPR036424">
    <property type="entry name" value="UPP_synth-like_sf"/>
</dbReference>
<dbReference type="OrthoDB" id="19639at2759"/>
<sequence>PISLTKSPSHVAVVLPSKYENILSLESSKFPVSTEKYLPLKIEMFFGIRNLVLWSILYKISTLSLYTNSEVLKDNVLGIIEQLRAMLVSSKHILERYGISRNLKILIISDDSQFFILPDSYSNTPKTNVEPDFTIHLLSRLDGSPKIASVSLSLAKEYSRSELENLRADFDIFTYMSKKSYNSHPSSPSSFCLLDPQLVVLFNKTMSFNNFPCLLLKSSEVS</sequence>
<evidence type="ECO:0000313" key="2">
    <source>
        <dbReference type="Proteomes" id="UP000245609"/>
    </source>
</evidence>
<keyword evidence="2" id="KW-1185">Reference proteome</keyword>
<dbReference type="AlphaFoldDB" id="A0A2T9ZHP2"/>
<feature type="non-terminal residue" evidence="1">
    <location>
        <position position="1"/>
    </location>
</feature>
<organism evidence="1 2">
    <name type="scientific">Smittium megazygosporum</name>
    <dbReference type="NCBI Taxonomy" id="133381"/>
    <lineage>
        <taxon>Eukaryota</taxon>
        <taxon>Fungi</taxon>
        <taxon>Fungi incertae sedis</taxon>
        <taxon>Zoopagomycota</taxon>
        <taxon>Kickxellomycotina</taxon>
        <taxon>Harpellomycetes</taxon>
        <taxon>Harpellales</taxon>
        <taxon>Legeriomycetaceae</taxon>
        <taxon>Smittium</taxon>
    </lineage>
</organism>
<evidence type="ECO:0000313" key="1">
    <source>
        <dbReference type="EMBL" id="PVV04098.1"/>
    </source>
</evidence>
<accession>A0A2T9ZHP2</accession>
<dbReference type="SUPFAM" id="SSF64005">
    <property type="entry name" value="Undecaprenyl diphosphate synthase"/>
    <property type="match status" value="1"/>
</dbReference>
<proteinExistence type="predicted"/>
<comment type="caution">
    <text evidence="1">The sequence shown here is derived from an EMBL/GenBank/DDBJ whole genome shotgun (WGS) entry which is preliminary data.</text>
</comment>
<dbReference type="Proteomes" id="UP000245609">
    <property type="component" value="Unassembled WGS sequence"/>
</dbReference>
<dbReference type="STRING" id="133381.A0A2T9ZHP2"/>
<name>A0A2T9ZHP2_9FUNG</name>
<gene>
    <name evidence="1" type="ORF">BB560_001422</name>
</gene>
<dbReference type="EMBL" id="MBFS01000163">
    <property type="protein sequence ID" value="PVV04098.1"/>
    <property type="molecule type" value="Genomic_DNA"/>
</dbReference>
<dbReference type="GO" id="GO:0016765">
    <property type="term" value="F:transferase activity, transferring alkyl or aryl (other than methyl) groups"/>
    <property type="evidence" value="ECO:0007669"/>
    <property type="project" value="InterPro"/>
</dbReference>
<protein>
    <submittedName>
        <fullName evidence="1">Uncharacterized protein</fullName>
    </submittedName>
</protein>
<reference evidence="1 2" key="1">
    <citation type="journal article" date="2018" name="MBio">
        <title>Comparative Genomics Reveals the Core Gene Toolbox for the Fungus-Insect Symbiosis.</title>
        <authorList>
            <person name="Wang Y."/>
            <person name="Stata M."/>
            <person name="Wang W."/>
            <person name="Stajich J.E."/>
            <person name="White M.M."/>
            <person name="Moncalvo J.M."/>
        </authorList>
    </citation>
    <scope>NUCLEOTIDE SEQUENCE [LARGE SCALE GENOMIC DNA]</scope>
    <source>
        <strain evidence="1 2">SC-DP-2</strain>
    </source>
</reference>